<comment type="caution">
    <text evidence="1">The sequence shown here is derived from an EMBL/GenBank/DDBJ whole genome shotgun (WGS) entry which is preliminary data.</text>
</comment>
<gene>
    <name evidence="1" type="ORF">SDC9_103198</name>
</gene>
<dbReference type="EMBL" id="VSSQ01015738">
    <property type="protein sequence ID" value="MPM56396.1"/>
    <property type="molecule type" value="Genomic_DNA"/>
</dbReference>
<dbReference type="AlphaFoldDB" id="A0A645AU33"/>
<proteinExistence type="predicted"/>
<name>A0A645AU33_9ZZZZ</name>
<sequence>MRGGRGVGLQLHALAGEQFLEWQILCAVHPVLQFLRPVPARELVQHLQHVVVRHGAALGALPQCAHHVVERGAAMLAQRQVQAQRHQRALGVVAHRGVGCVLVLAVILHPGVEAGLGHRLHLASRRLLHLVDGLGEQAQIGGVVDQARAAQQQVVVVAGEALEEPQQLGVVLLVVVVAREFGGAHALDVPGVKVFVADQAEQRVVALGCQLLANARQVAAAADQGRAGLVLQATIAVVHHVEHEQIVRMHGLTLAMPETDFRLTDALGVGQQTFPIERCSSARDDEAVRHAAGGEACAPELAHLHGAIHQLIVVGGDVGAKARAVHMHGRECRCGLPALDACRWRNVDAVRLSLQADGAQAHAGTVEKTARCIQPRRAHRVVVGRHLIRQRQRLVLHALRDPAVFVELLERHRLAALLRGELLQILGELAHQIAAGDPHGQRQFLLLSRPRDHHRHVEEMVVRIGGLHAVEDGGCGGVGGGVGHRMKWGWTDATICGQ</sequence>
<accession>A0A645AU33</accession>
<organism evidence="1">
    <name type="scientific">bioreactor metagenome</name>
    <dbReference type="NCBI Taxonomy" id="1076179"/>
    <lineage>
        <taxon>unclassified sequences</taxon>
        <taxon>metagenomes</taxon>
        <taxon>ecological metagenomes</taxon>
    </lineage>
</organism>
<protein>
    <submittedName>
        <fullName evidence="1">Uncharacterized protein</fullName>
    </submittedName>
</protein>
<evidence type="ECO:0000313" key="1">
    <source>
        <dbReference type="EMBL" id="MPM56396.1"/>
    </source>
</evidence>
<reference evidence="1" key="1">
    <citation type="submission" date="2019-08" db="EMBL/GenBank/DDBJ databases">
        <authorList>
            <person name="Kucharzyk K."/>
            <person name="Murdoch R.W."/>
            <person name="Higgins S."/>
            <person name="Loffler F."/>
        </authorList>
    </citation>
    <scope>NUCLEOTIDE SEQUENCE</scope>
</reference>